<feature type="compositionally biased region" description="Polar residues" evidence="4">
    <location>
        <begin position="902"/>
        <end position="914"/>
    </location>
</feature>
<comment type="caution">
    <text evidence="6">The sequence shown here is derived from an EMBL/GenBank/DDBJ whole genome shotgun (WGS) entry which is preliminary data.</text>
</comment>
<name>A0ABQ8SCJ9_PERAM</name>
<dbReference type="InterPro" id="IPR057748">
    <property type="entry name" value="NFRKB_WH_2"/>
</dbReference>
<feature type="compositionally biased region" description="Basic residues" evidence="4">
    <location>
        <begin position="874"/>
        <end position="888"/>
    </location>
</feature>
<evidence type="ECO:0000259" key="5">
    <source>
        <dbReference type="PROSITE" id="PS51916"/>
    </source>
</evidence>
<evidence type="ECO:0000313" key="6">
    <source>
        <dbReference type="EMBL" id="KAJ4431725.1"/>
    </source>
</evidence>
<keyword evidence="7" id="KW-1185">Reference proteome</keyword>
<feature type="coiled-coil region" evidence="3">
    <location>
        <begin position="1230"/>
        <end position="1266"/>
    </location>
</feature>
<evidence type="ECO:0000256" key="3">
    <source>
        <dbReference type="SAM" id="Coils"/>
    </source>
</evidence>
<dbReference type="InterPro" id="IPR024867">
    <property type="entry name" value="NFRKB"/>
</dbReference>
<feature type="region of interest" description="Disordered" evidence="4">
    <location>
        <begin position="368"/>
        <end position="458"/>
    </location>
</feature>
<feature type="compositionally biased region" description="Basic and acidic residues" evidence="4">
    <location>
        <begin position="204"/>
        <end position="213"/>
    </location>
</feature>
<dbReference type="EMBL" id="JAJSOF020000031">
    <property type="protein sequence ID" value="KAJ4431725.1"/>
    <property type="molecule type" value="Genomic_DNA"/>
</dbReference>
<dbReference type="InterPro" id="IPR044867">
    <property type="entry name" value="DEUBAD_dom"/>
</dbReference>
<feature type="region of interest" description="Disordered" evidence="4">
    <location>
        <begin position="204"/>
        <end position="238"/>
    </location>
</feature>
<organism evidence="6 7">
    <name type="scientific">Periplaneta americana</name>
    <name type="common">American cockroach</name>
    <name type="synonym">Blatta americana</name>
    <dbReference type="NCBI Taxonomy" id="6978"/>
    <lineage>
        <taxon>Eukaryota</taxon>
        <taxon>Metazoa</taxon>
        <taxon>Ecdysozoa</taxon>
        <taxon>Arthropoda</taxon>
        <taxon>Hexapoda</taxon>
        <taxon>Insecta</taxon>
        <taxon>Pterygota</taxon>
        <taxon>Neoptera</taxon>
        <taxon>Polyneoptera</taxon>
        <taxon>Dictyoptera</taxon>
        <taxon>Blattodea</taxon>
        <taxon>Blattoidea</taxon>
        <taxon>Blattidae</taxon>
        <taxon>Blattinae</taxon>
        <taxon>Periplaneta</taxon>
    </lineage>
</organism>
<sequence length="1399" mass="154789">MDLEYSTMSSDGSSVGSELSQESTRCEECHIEGVRLQLPQGLCENKNIFKEFFSYRTWRECFTEQQRQHLKNFLPTFPEKDAQEKEETLQRLFARANMRFGSPLSDFQAQLKNGYYRPDIAKMRSLMRKAQFREYKYQQRRYYFRLMKEILLSRQHLLETAFSQPPGALPKMERIPHHPPPRNSPAEQKARRRYFQELAAIRQEVGESDHSSEDDNYPGNSLPKGPPPRLSKKQKRQLSTLECSLSPDMRHVTSTLSLKPSGFDLESNVTTSYNPYELNEELYKALLLNHKRRRMEGDDHPELNILGITTQDIAMRAQLGKRPPVSRTNHNVGSETKTPTKKRTKNETSNNKGTPTLVAAHISQMRHSISSPQALGGCSSNGSDIGDSEDDDATLDHSVTDDMERVDVEGEVESPLVASKTTPVRTPVAASRSRRTNSSGSSPRTSRTGTSGAGSRSILQRRIKVEAEEEVSEVFPVASTNSSSNFTVPTSGQPFQQLANSIALPKTTNPPYTGRHITAATLSDLDGIDMMNLPVDLDESPTDPMDISLDDIKPTPELMQETHACFFSLIRDVICSTPDHRMSLTTLEDRLKAWQENPISPLNDWYCIAADSWLLMLPSAISFLSGDFPDAQPEDFVPYVEYKPNLQAYQWIGAGRDSDAHLQPLCQHWLDHRDEMTARPVKEEEAEEELGEGAGEERAASPPPPRCPTTWVVHSSTQEEKECFREQERLRYENPHRAFTYRMHNYESVVGPVKGVYNQSIGVNKPRGHSLLVADRPNFVTILALVRDATARLPNGEGTRTDICELLKDSQYLAPVSQESYLHSVVSGALDRLHYETDPCVKYDTKRKIWIYLHRGRTEEEFERLHQQQQGMAKTKKSSSQRKASRSKQQKENAAVAKEASTAPQVPATSVQNPPLQASLPVVTSVPVVTAAGKSVTTRGAARNPVIPRTFTLPSGQTVQNLHVSTSSGLQTIQVSVMTGTGFCYGNVIIHYSRDAVIPGSLMLAGSELQSLGRAIVKEDEYEEVRWDGIWLVSRTSPTVPGCLANHSSCHPAAADTDVDSEDGGCDDTSCHQHQHADPQDRDAHPQQMQAMTTAVSSTPSCTVQQQKAPPSNRPTAQPSLPSPKAMVNATSAQLVNVSQVQLVGSKSPQPVGSPKPMLTAGGKTLMTTGISGVKLVNAVKAITTPDGSQQQTIFIKQQQQQQPDQPPQTIIGTIQQQPQLLQHQHANKVSSQAAAIAQLQQQLKQQLQQKQQQQQQQQHQQLQQAVTVGATTSAATPQRVVTTMSVLGQPRVMAREQNGCVCCAVGGKPIPVSHMTLPTQLQQQAAATTSAQPVSGAATVVKQQPPMVAKVLTSAQGQVISMESLLAHQKQHGTLPQGTRPLVLTWTWSTRVQSQLTC</sequence>
<feature type="compositionally biased region" description="Low complexity" evidence="4">
    <location>
        <begin position="436"/>
        <end position="457"/>
    </location>
</feature>
<feature type="domain" description="DEUBAD" evidence="5">
    <location>
        <begin position="39"/>
        <end position="156"/>
    </location>
</feature>
<keyword evidence="2" id="KW-0539">Nucleus</keyword>
<evidence type="ECO:0000256" key="4">
    <source>
        <dbReference type="SAM" id="MobiDB-lite"/>
    </source>
</evidence>
<evidence type="ECO:0000256" key="2">
    <source>
        <dbReference type="ARBA" id="ARBA00023242"/>
    </source>
</evidence>
<feature type="region of interest" description="Disordered" evidence="4">
    <location>
        <begin position="1053"/>
        <end position="1125"/>
    </location>
</feature>
<accession>A0ABQ8SCJ9</accession>
<evidence type="ECO:0000256" key="1">
    <source>
        <dbReference type="ARBA" id="ARBA00004123"/>
    </source>
</evidence>
<dbReference type="CDD" id="cd21865">
    <property type="entry name" value="DEUBAD_NFRKB"/>
    <property type="match status" value="1"/>
</dbReference>
<dbReference type="Gene3D" id="1.10.10.2430">
    <property type="entry name" value="NFRKB winged helix-like domain"/>
    <property type="match status" value="1"/>
</dbReference>
<feature type="compositionally biased region" description="Basic and acidic residues" evidence="4">
    <location>
        <begin position="394"/>
        <end position="408"/>
    </location>
</feature>
<dbReference type="Proteomes" id="UP001148838">
    <property type="component" value="Unassembled WGS sequence"/>
</dbReference>
<dbReference type="PANTHER" id="PTHR13052:SF3">
    <property type="entry name" value="NUCLEAR FACTOR RELATED TO KAPPA-B-BINDING PROTEIN"/>
    <property type="match status" value="1"/>
</dbReference>
<feature type="region of interest" description="Disordered" evidence="4">
    <location>
        <begin position="320"/>
        <end position="355"/>
    </location>
</feature>
<feature type="compositionally biased region" description="Polar residues" evidence="4">
    <location>
        <begin position="326"/>
        <end position="337"/>
    </location>
</feature>
<dbReference type="PROSITE" id="PS51916">
    <property type="entry name" value="DEUBAD"/>
    <property type="match status" value="1"/>
</dbReference>
<feature type="compositionally biased region" description="Basic and acidic residues" evidence="4">
    <location>
        <begin position="1069"/>
        <end position="1085"/>
    </location>
</feature>
<comment type="subcellular location">
    <subcellularLocation>
        <location evidence="1">Nucleus</location>
    </subcellularLocation>
</comment>
<feature type="compositionally biased region" description="Polar residues" evidence="4">
    <location>
        <begin position="368"/>
        <end position="383"/>
    </location>
</feature>
<feature type="region of interest" description="Disordered" evidence="4">
    <location>
        <begin position="677"/>
        <end position="713"/>
    </location>
</feature>
<feature type="compositionally biased region" description="Acidic residues" evidence="4">
    <location>
        <begin position="1057"/>
        <end position="1066"/>
    </location>
</feature>
<dbReference type="Pfam" id="PF14465">
    <property type="entry name" value="WHD_1st_NFRKB"/>
    <property type="match status" value="1"/>
</dbReference>
<dbReference type="InterPro" id="IPR025220">
    <property type="entry name" value="NFRKB_WH_1"/>
</dbReference>
<feature type="region of interest" description="Disordered" evidence="4">
    <location>
        <begin position="164"/>
        <end position="189"/>
    </location>
</feature>
<dbReference type="PANTHER" id="PTHR13052">
    <property type="entry name" value="NFRKB-RELATED"/>
    <property type="match status" value="1"/>
</dbReference>
<evidence type="ECO:0000313" key="7">
    <source>
        <dbReference type="Proteomes" id="UP001148838"/>
    </source>
</evidence>
<feature type="compositionally biased region" description="Polar residues" evidence="4">
    <location>
        <begin position="1087"/>
        <end position="1120"/>
    </location>
</feature>
<reference evidence="6 7" key="1">
    <citation type="journal article" date="2022" name="Allergy">
        <title>Genome assembly and annotation of Periplaneta americana reveal a comprehensive cockroach allergen profile.</title>
        <authorList>
            <person name="Wang L."/>
            <person name="Xiong Q."/>
            <person name="Saelim N."/>
            <person name="Wang L."/>
            <person name="Nong W."/>
            <person name="Wan A.T."/>
            <person name="Shi M."/>
            <person name="Liu X."/>
            <person name="Cao Q."/>
            <person name="Hui J.H.L."/>
            <person name="Sookrung N."/>
            <person name="Leung T.F."/>
            <person name="Tungtrongchitr A."/>
            <person name="Tsui S.K.W."/>
        </authorList>
    </citation>
    <scope>NUCLEOTIDE SEQUENCE [LARGE SCALE GENOMIC DNA]</scope>
    <source>
        <strain evidence="6">PWHHKU_190912</strain>
    </source>
</reference>
<feature type="region of interest" description="Disordered" evidence="4">
    <location>
        <begin position="863"/>
        <end position="914"/>
    </location>
</feature>
<proteinExistence type="predicted"/>
<protein>
    <recommendedName>
        <fullName evidence="5">DEUBAD domain-containing protein</fullName>
    </recommendedName>
</protein>
<gene>
    <name evidence="6" type="ORF">ANN_20327</name>
</gene>
<dbReference type="Pfam" id="PF25793">
    <property type="entry name" value="WHD_2nd_NFRKB"/>
    <property type="match status" value="1"/>
</dbReference>
<keyword evidence="3" id="KW-0175">Coiled coil</keyword>
<dbReference type="InterPro" id="IPR038106">
    <property type="entry name" value="NFRKB_winged_sf"/>
</dbReference>